<evidence type="ECO:0008006" key="3">
    <source>
        <dbReference type="Google" id="ProtNLM"/>
    </source>
</evidence>
<dbReference type="RefSeq" id="WP_377141233.1">
    <property type="nucleotide sequence ID" value="NZ_JBHSFI010000009.1"/>
</dbReference>
<gene>
    <name evidence="1" type="ORF">ACFO6V_25540</name>
</gene>
<dbReference type="Proteomes" id="UP001596011">
    <property type="component" value="Unassembled WGS sequence"/>
</dbReference>
<sequence>MDLQEKYRGLYLGALFVVEEVESAYRLGALNSVLSAWVREELKGREHSLDYCDSQMDLAHAVEGLSAIAPRYVKLRRQLFSDVHHIGPEPPWRPVRGAAAVRAGSRIFVRHPSYALRRIDAGSRSGAESWEFSVFTEPNKPDDEGVTFRAMVFPDDPGGTLQVSPELEAQRAWYEQLAYGLRALDRTPRLAALYDPGS</sequence>
<keyword evidence="2" id="KW-1185">Reference proteome</keyword>
<evidence type="ECO:0000313" key="2">
    <source>
        <dbReference type="Proteomes" id="UP001596011"/>
    </source>
</evidence>
<accession>A0ABV9HN40</accession>
<organism evidence="1 2">
    <name type="scientific">Promicromonospora alba</name>
    <dbReference type="NCBI Taxonomy" id="1616110"/>
    <lineage>
        <taxon>Bacteria</taxon>
        <taxon>Bacillati</taxon>
        <taxon>Actinomycetota</taxon>
        <taxon>Actinomycetes</taxon>
        <taxon>Micrococcales</taxon>
        <taxon>Promicromonosporaceae</taxon>
        <taxon>Promicromonospora</taxon>
    </lineage>
</organism>
<name>A0ABV9HN40_9MICO</name>
<dbReference type="EMBL" id="JBHSFI010000009">
    <property type="protein sequence ID" value="MFC4631628.1"/>
    <property type="molecule type" value="Genomic_DNA"/>
</dbReference>
<protein>
    <recommendedName>
        <fullName evidence="3">PH domain-containing protein</fullName>
    </recommendedName>
</protein>
<proteinExistence type="predicted"/>
<reference evidence="2" key="1">
    <citation type="journal article" date="2019" name="Int. J. Syst. Evol. Microbiol.">
        <title>The Global Catalogue of Microorganisms (GCM) 10K type strain sequencing project: providing services to taxonomists for standard genome sequencing and annotation.</title>
        <authorList>
            <consortium name="The Broad Institute Genomics Platform"/>
            <consortium name="The Broad Institute Genome Sequencing Center for Infectious Disease"/>
            <person name="Wu L."/>
            <person name="Ma J."/>
        </authorList>
    </citation>
    <scope>NUCLEOTIDE SEQUENCE [LARGE SCALE GENOMIC DNA]</scope>
    <source>
        <strain evidence="2">CCUG 42722</strain>
    </source>
</reference>
<evidence type="ECO:0000313" key="1">
    <source>
        <dbReference type="EMBL" id="MFC4631628.1"/>
    </source>
</evidence>
<comment type="caution">
    <text evidence="1">The sequence shown here is derived from an EMBL/GenBank/DDBJ whole genome shotgun (WGS) entry which is preliminary data.</text>
</comment>